<name>A0A6V8PQ38_9ACTN</name>
<dbReference type="InterPro" id="IPR029044">
    <property type="entry name" value="Nucleotide-diphossugar_trans"/>
</dbReference>
<organism evidence="7 9">
    <name type="scientific">Candidatus Hakubella thermalkaliphila</name>
    <dbReference type="NCBI Taxonomy" id="2754717"/>
    <lineage>
        <taxon>Bacteria</taxon>
        <taxon>Bacillati</taxon>
        <taxon>Actinomycetota</taxon>
        <taxon>Actinomycetota incertae sedis</taxon>
        <taxon>Candidatus Hakubellales</taxon>
        <taxon>Candidatus Hakubellaceae</taxon>
        <taxon>Candidatus Hakubella</taxon>
    </lineage>
</organism>
<keyword evidence="3 7" id="KW-0808">Transferase</keyword>
<dbReference type="PANTHER" id="PTHR43630:SF1">
    <property type="entry name" value="POLY-BETA-1,6-N-ACETYL-D-GLUCOSAMINE SYNTHASE"/>
    <property type="match status" value="1"/>
</dbReference>
<accession>A0A6V8PQ38</accession>
<keyword evidence="4" id="KW-1133">Transmembrane helix</keyword>
<dbReference type="AlphaFoldDB" id="A0A6V8PQ38"/>
<evidence type="ECO:0000256" key="1">
    <source>
        <dbReference type="ARBA" id="ARBA00006739"/>
    </source>
</evidence>
<dbReference type="PANTHER" id="PTHR43630">
    <property type="entry name" value="POLY-BETA-1,6-N-ACETYL-D-GLUCOSAMINE SYNTHASE"/>
    <property type="match status" value="1"/>
</dbReference>
<keyword evidence="4" id="KW-0812">Transmembrane</keyword>
<feature type="domain" description="Glycosyltransferase 2-like" evidence="5">
    <location>
        <begin position="8"/>
        <end position="165"/>
    </location>
</feature>
<feature type="transmembrane region" description="Helical" evidence="4">
    <location>
        <begin position="275"/>
        <end position="292"/>
    </location>
</feature>
<evidence type="ECO:0000313" key="9">
    <source>
        <dbReference type="Proteomes" id="UP000576480"/>
    </source>
</evidence>
<dbReference type="SUPFAM" id="SSF53448">
    <property type="entry name" value="Nucleotide-diphospho-sugar transferases"/>
    <property type="match status" value="1"/>
</dbReference>
<dbReference type="Pfam" id="PF00535">
    <property type="entry name" value="Glycos_transf_2"/>
    <property type="match status" value="1"/>
</dbReference>
<dbReference type="RefSeq" id="WP_176229211.1">
    <property type="nucleotide sequence ID" value="NZ_BLSB01000006.1"/>
</dbReference>
<evidence type="ECO:0000256" key="3">
    <source>
        <dbReference type="ARBA" id="ARBA00022679"/>
    </source>
</evidence>
<sequence length="313" mass="35963">MSFEPLVSVIVPTYNEEADIRSTIDALLALDYEKKEIIVVDSASTDKTVEILKEYEKGNQIILYLESSRCGVSSARNLGIREANGEIVIILNADVILPSDFIRRILTHYEKGADFVLVESRVENINHVFPQWIQAQHLFFYRDRDDILWTEGFSCRKEAAIDVGLFPEALAANTAGEDAVFGERLNKKYKKVIDRTIVVTHVAPEKFIAFWRQRVGRGRGTSYKMFYINKIPLRALFSYLVGDLSLFFLQTILVFPVLLKAIALARLTDSKIKNAFYFFFVTILDSLAQLIGEWQAYRELVRSEKEQKQRVKM</sequence>
<keyword evidence="4" id="KW-0472">Membrane</keyword>
<evidence type="ECO:0000256" key="2">
    <source>
        <dbReference type="ARBA" id="ARBA00022676"/>
    </source>
</evidence>
<dbReference type="GO" id="GO:0016757">
    <property type="term" value="F:glycosyltransferase activity"/>
    <property type="evidence" value="ECO:0007669"/>
    <property type="project" value="UniProtKB-KW"/>
</dbReference>
<evidence type="ECO:0000313" key="8">
    <source>
        <dbReference type="Proteomes" id="UP000568877"/>
    </source>
</evidence>
<dbReference type="EMBL" id="BLSA01000116">
    <property type="protein sequence ID" value="GFP32635.1"/>
    <property type="molecule type" value="Genomic_DNA"/>
</dbReference>
<protein>
    <submittedName>
        <fullName evidence="7">Teichuronic acid biosynthesis glycosyltransferase TuaG</fullName>
    </submittedName>
</protein>
<gene>
    <name evidence="6" type="ORF">HKBW3S42_00941</name>
    <name evidence="7" type="ORF">HKBW3S43_00231</name>
</gene>
<dbReference type="InterPro" id="IPR001173">
    <property type="entry name" value="Glyco_trans_2-like"/>
</dbReference>
<dbReference type="Proteomes" id="UP000576480">
    <property type="component" value="Unassembled WGS sequence"/>
</dbReference>
<evidence type="ECO:0000256" key="4">
    <source>
        <dbReference type="SAM" id="Phobius"/>
    </source>
</evidence>
<comment type="caution">
    <text evidence="7">The sequence shown here is derived from an EMBL/GenBank/DDBJ whole genome shotgun (WGS) entry which is preliminary data.</text>
</comment>
<evidence type="ECO:0000259" key="5">
    <source>
        <dbReference type="Pfam" id="PF00535"/>
    </source>
</evidence>
<evidence type="ECO:0000313" key="6">
    <source>
        <dbReference type="EMBL" id="GFP32635.1"/>
    </source>
</evidence>
<keyword evidence="2" id="KW-0328">Glycosyltransferase</keyword>
<comment type="similarity">
    <text evidence="1">Belongs to the glycosyltransferase 2 family.</text>
</comment>
<proteinExistence type="inferred from homology"/>
<feature type="transmembrane region" description="Helical" evidence="4">
    <location>
        <begin position="236"/>
        <end position="263"/>
    </location>
</feature>
<evidence type="ECO:0000313" key="7">
    <source>
        <dbReference type="EMBL" id="GFP34438.1"/>
    </source>
</evidence>
<reference evidence="8 9" key="1">
    <citation type="journal article" date="2020" name="Front. Microbiol.">
        <title>Single-cell genomics of novel Actinobacteria with the Wood-Ljungdahl pathway discovered in a serpentinizing system.</title>
        <authorList>
            <person name="Merino N."/>
            <person name="Kawai M."/>
            <person name="Boyd E.S."/>
            <person name="Colman D.R."/>
            <person name="McGlynn S.E."/>
            <person name="Nealson K.H."/>
            <person name="Kurokawa K."/>
            <person name="Hongoh Y."/>
        </authorList>
    </citation>
    <scope>NUCLEOTIDE SEQUENCE [LARGE SCALE GENOMIC DNA]</scope>
    <source>
        <strain evidence="6 8">S42</strain>
        <strain evidence="7 9">S43</strain>
    </source>
</reference>
<dbReference type="Proteomes" id="UP000568877">
    <property type="component" value="Unassembled WGS sequence"/>
</dbReference>
<dbReference type="Gene3D" id="3.90.550.10">
    <property type="entry name" value="Spore Coat Polysaccharide Biosynthesis Protein SpsA, Chain A"/>
    <property type="match status" value="1"/>
</dbReference>
<dbReference type="EMBL" id="BLSB01000006">
    <property type="protein sequence ID" value="GFP34438.1"/>
    <property type="molecule type" value="Genomic_DNA"/>
</dbReference>